<dbReference type="AlphaFoldDB" id="A0A9X2NFE6"/>
<proteinExistence type="predicted"/>
<keyword evidence="3" id="KW-1185">Reference proteome</keyword>
<evidence type="ECO:0000313" key="2">
    <source>
        <dbReference type="EMBL" id="MCR6486303.1"/>
    </source>
</evidence>
<feature type="region of interest" description="Disordered" evidence="1">
    <location>
        <begin position="157"/>
        <end position="177"/>
    </location>
</feature>
<dbReference type="Pfam" id="PF14081">
    <property type="entry name" value="DUF4262"/>
    <property type="match status" value="1"/>
</dbReference>
<dbReference type="InterPro" id="IPR025358">
    <property type="entry name" value="DUF4262"/>
</dbReference>
<name>A0A9X2NFE6_9PSEU</name>
<organism evidence="2 3">
    <name type="scientific">Amycolatopsis iheyensis</name>
    <dbReference type="NCBI Taxonomy" id="2945988"/>
    <lineage>
        <taxon>Bacteria</taxon>
        <taxon>Bacillati</taxon>
        <taxon>Actinomycetota</taxon>
        <taxon>Actinomycetes</taxon>
        <taxon>Pseudonocardiales</taxon>
        <taxon>Pseudonocardiaceae</taxon>
        <taxon>Amycolatopsis</taxon>
    </lineage>
</organism>
<gene>
    <name evidence="2" type="ORF">M8542_26095</name>
</gene>
<dbReference type="RefSeq" id="WP_257922877.1">
    <property type="nucleotide sequence ID" value="NZ_JAMXQV010000014.1"/>
</dbReference>
<sequence>MSCRCLVCQDYGDQDQLDDVDTSLARAVADPGWAVLKVPEDPSWAFTIGLWHSYRAPELAMFGLDADVMHELLNQLAERVKAGHPPAADTEIDDLLEGRTRLAVRETDDSWRAPLFGTSIGFYRATRGVPTHQVVWSDADGRFPWQDGYPGRLADAQPNLWQPVAEHPAGPWRDEAE</sequence>
<accession>A0A9X2NFE6</accession>
<evidence type="ECO:0000256" key="1">
    <source>
        <dbReference type="SAM" id="MobiDB-lite"/>
    </source>
</evidence>
<comment type="caution">
    <text evidence="2">The sequence shown here is derived from an EMBL/GenBank/DDBJ whole genome shotgun (WGS) entry which is preliminary data.</text>
</comment>
<dbReference type="EMBL" id="JAMXQV010000014">
    <property type="protein sequence ID" value="MCR6486303.1"/>
    <property type="molecule type" value="Genomic_DNA"/>
</dbReference>
<reference evidence="2" key="1">
    <citation type="submission" date="2022-06" db="EMBL/GenBank/DDBJ databases">
        <title>Amycolatopsis iheyaensis sp. nov., a new species of the genus Amycolatopsis isolated from soil in Iheya island, Japan.</title>
        <authorList>
            <person name="Ngamcharungchit C."/>
            <person name="Kanto H."/>
            <person name="Take A."/>
            <person name="Intra B."/>
            <person name="Matsumoto A."/>
            <person name="Panbangred W."/>
            <person name="Inahashi Y."/>
        </authorList>
    </citation>
    <scope>NUCLEOTIDE SEQUENCE</scope>
    <source>
        <strain evidence="2">OK19-0408</strain>
    </source>
</reference>
<protein>
    <submittedName>
        <fullName evidence="2">DUF4262 domain-containing protein</fullName>
    </submittedName>
</protein>
<evidence type="ECO:0000313" key="3">
    <source>
        <dbReference type="Proteomes" id="UP001144096"/>
    </source>
</evidence>
<dbReference type="Proteomes" id="UP001144096">
    <property type="component" value="Unassembled WGS sequence"/>
</dbReference>